<dbReference type="GO" id="GO:0019288">
    <property type="term" value="P:isopentenyl diphosphate biosynthetic process, methylerythritol 4-phosphate pathway"/>
    <property type="evidence" value="ECO:0007669"/>
    <property type="project" value="UniProtKB-UniRule"/>
</dbReference>
<evidence type="ECO:0000259" key="9">
    <source>
        <dbReference type="Pfam" id="PF02542"/>
    </source>
</evidence>
<dbReference type="InterPro" id="IPR036571">
    <property type="entry name" value="MECDP_synthase_sf"/>
</dbReference>
<dbReference type="Gene3D" id="3.30.1330.50">
    <property type="entry name" value="2-C-methyl-D-erythritol 2,4-cyclodiphosphate synthase"/>
    <property type="match status" value="1"/>
</dbReference>
<evidence type="ECO:0000256" key="4">
    <source>
        <dbReference type="ARBA" id="ARBA00022723"/>
    </source>
</evidence>
<evidence type="ECO:0000256" key="7">
    <source>
        <dbReference type="HAMAP-Rule" id="MF_00107"/>
    </source>
</evidence>
<dbReference type="UniPathway" id="UPA00056">
    <property type="reaction ID" value="UER00095"/>
</dbReference>
<name>A0A5C1QE86_9SPIO</name>
<dbReference type="PANTHER" id="PTHR43181">
    <property type="entry name" value="2-C-METHYL-D-ERYTHRITOL 2,4-CYCLODIPHOSPHATE SYNTHASE, CHLOROPLASTIC"/>
    <property type="match status" value="1"/>
</dbReference>
<feature type="binding site" evidence="7">
    <location>
        <position position="42"/>
    </location>
    <ligand>
        <name>a divalent metal cation</name>
        <dbReference type="ChEBI" id="CHEBI:60240"/>
    </ligand>
</feature>
<feature type="site" description="Transition state stabilizer" evidence="7">
    <location>
        <position position="34"/>
    </location>
</feature>
<sequence>MRVGLGYDLHKLVPERDLVIGGVTLPYHLGEEAHSDGDVLIHAIIDSLFGALALGDIGTHFPPSDNKWKNISSMILLEECYKKVVATGYKIGNIDCTIILERPKIKPYVLEIRENISKALNIPLSKLSIKGKTKEGVDATGENRAIEAHVISLLL</sequence>
<dbReference type="PANTHER" id="PTHR43181:SF1">
    <property type="entry name" value="2-C-METHYL-D-ERYTHRITOL 2,4-CYCLODIPHOSPHATE SYNTHASE, CHLOROPLASTIC"/>
    <property type="match status" value="1"/>
</dbReference>
<keyword evidence="11" id="KW-1185">Reference proteome</keyword>
<reference evidence="10 11" key="1">
    <citation type="submission" date="2019-02" db="EMBL/GenBank/DDBJ databases">
        <authorList>
            <person name="Fomenkov A."/>
            <person name="Dubinina G."/>
            <person name="Grabovich M."/>
            <person name="Vincze T."/>
            <person name="Roberts R.J."/>
        </authorList>
    </citation>
    <scope>NUCLEOTIDE SEQUENCE [LARGE SCALE GENOMIC DNA]</scope>
    <source>
        <strain evidence="10 11">P</strain>
    </source>
</reference>
<dbReference type="InterPro" id="IPR003526">
    <property type="entry name" value="MECDP_synthase"/>
</dbReference>
<accession>A0A5C1QE86</accession>
<comment type="similarity">
    <text evidence="7 8">Belongs to the IspF family.</text>
</comment>
<dbReference type="GO" id="GO:0016114">
    <property type="term" value="P:terpenoid biosynthetic process"/>
    <property type="evidence" value="ECO:0007669"/>
    <property type="project" value="InterPro"/>
</dbReference>
<organism evidence="10 11">
    <name type="scientific">Thiospirochaeta perfilievii</name>
    <dbReference type="NCBI Taxonomy" id="252967"/>
    <lineage>
        <taxon>Bacteria</taxon>
        <taxon>Pseudomonadati</taxon>
        <taxon>Spirochaetota</taxon>
        <taxon>Spirochaetia</taxon>
        <taxon>Spirochaetales</taxon>
        <taxon>Spirochaetaceae</taxon>
        <taxon>Thiospirochaeta</taxon>
    </lineage>
</organism>
<dbReference type="RefSeq" id="WP_149569601.1">
    <property type="nucleotide sequence ID" value="NZ_CP035807.1"/>
</dbReference>
<feature type="binding site" evidence="7">
    <location>
        <position position="10"/>
    </location>
    <ligand>
        <name>a divalent metal cation</name>
        <dbReference type="ChEBI" id="CHEBI:60240"/>
    </ligand>
</feature>
<proteinExistence type="inferred from homology"/>
<evidence type="ECO:0000256" key="5">
    <source>
        <dbReference type="ARBA" id="ARBA00023229"/>
    </source>
</evidence>
<gene>
    <name evidence="7" type="primary">ispF</name>
    <name evidence="10" type="ORF">EW093_08945</name>
</gene>
<dbReference type="SUPFAM" id="SSF69765">
    <property type="entry name" value="IpsF-like"/>
    <property type="match status" value="1"/>
</dbReference>
<dbReference type="EC" id="4.6.1.12" evidence="3 7"/>
<dbReference type="Proteomes" id="UP000323824">
    <property type="component" value="Chromosome"/>
</dbReference>
<dbReference type="CDD" id="cd00554">
    <property type="entry name" value="MECDP_synthase"/>
    <property type="match status" value="1"/>
</dbReference>
<evidence type="ECO:0000256" key="2">
    <source>
        <dbReference type="ARBA" id="ARBA00004709"/>
    </source>
</evidence>
<feature type="binding site" evidence="7">
    <location>
        <begin position="8"/>
        <end position="10"/>
    </location>
    <ligand>
        <name>4-CDP-2-C-methyl-D-erythritol 2-phosphate</name>
        <dbReference type="ChEBI" id="CHEBI:57919"/>
    </ligand>
</feature>
<protein>
    <recommendedName>
        <fullName evidence="3 7">2-C-methyl-D-erythritol 2,4-cyclodiphosphate synthase</fullName>
        <shortName evidence="7">MECDP-synthase</shortName>
        <shortName evidence="7">MECPP-synthase</shortName>
        <shortName evidence="7">MECPS</shortName>
        <ecNumber evidence="3 7">4.6.1.12</ecNumber>
    </recommendedName>
</protein>
<dbReference type="OrthoDB" id="9804336at2"/>
<feature type="binding site" evidence="7">
    <location>
        <begin position="56"/>
        <end position="58"/>
    </location>
    <ligand>
        <name>4-CDP-2-C-methyl-D-erythritol 2-phosphate</name>
        <dbReference type="ChEBI" id="CHEBI:57919"/>
    </ligand>
</feature>
<feature type="binding site" evidence="7">
    <location>
        <position position="8"/>
    </location>
    <ligand>
        <name>a divalent metal cation</name>
        <dbReference type="ChEBI" id="CHEBI:60240"/>
    </ligand>
</feature>
<dbReference type="GO" id="GO:0008685">
    <property type="term" value="F:2-C-methyl-D-erythritol 2,4-cyclodiphosphate synthase activity"/>
    <property type="evidence" value="ECO:0007669"/>
    <property type="project" value="UniProtKB-UniRule"/>
</dbReference>
<comment type="subunit">
    <text evidence="7">Homotrimer.</text>
</comment>
<dbReference type="HAMAP" id="MF_00107">
    <property type="entry name" value="IspF"/>
    <property type="match status" value="1"/>
</dbReference>
<feature type="site" description="Transition state stabilizer" evidence="7">
    <location>
        <position position="133"/>
    </location>
</feature>
<dbReference type="KEGG" id="sper:EW093_08945"/>
<keyword evidence="4 7" id="KW-0479">Metal-binding</keyword>
<dbReference type="PROSITE" id="PS01350">
    <property type="entry name" value="ISPF"/>
    <property type="match status" value="1"/>
</dbReference>
<keyword evidence="5 7" id="KW-0414">Isoprene biosynthesis</keyword>
<dbReference type="NCBIfam" id="TIGR00151">
    <property type="entry name" value="ispF"/>
    <property type="match status" value="1"/>
</dbReference>
<comment type="cofactor">
    <cofactor evidence="7">
        <name>a divalent metal cation</name>
        <dbReference type="ChEBI" id="CHEBI:60240"/>
    </cofactor>
    <text evidence="7">Binds 1 divalent metal cation per subunit.</text>
</comment>
<dbReference type="Pfam" id="PF02542">
    <property type="entry name" value="YgbB"/>
    <property type="match status" value="1"/>
</dbReference>
<evidence type="ECO:0000256" key="8">
    <source>
        <dbReference type="RuleBase" id="RU004395"/>
    </source>
</evidence>
<comment type="pathway">
    <text evidence="2 7">Isoprenoid biosynthesis; isopentenyl diphosphate biosynthesis via DXP pathway; isopentenyl diphosphate from 1-deoxy-D-xylulose 5-phosphate: step 4/6.</text>
</comment>
<comment type="function">
    <text evidence="7">Involved in the biosynthesis of isopentenyl diphosphate (IPP) and dimethylallyl diphosphate (DMAPP), two major building blocks of isoprenoid compounds. Catalyzes the conversion of 4-diphosphocytidyl-2-C-methyl-D-erythritol 2-phosphate (CDP-ME2P) to 2-C-methyl-D-erythritol 2,4-cyclodiphosphate (ME-CPP) with a corresponding release of cytidine 5-monophosphate (CMP).</text>
</comment>
<keyword evidence="6 7" id="KW-0456">Lyase</keyword>
<evidence type="ECO:0000313" key="11">
    <source>
        <dbReference type="Proteomes" id="UP000323824"/>
    </source>
</evidence>
<comment type="catalytic activity">
    <reaction evidence="1 7 8">
        <text>4-CDP-2-C-methyl-D-erythritol 2-phosphate = 2-C-methyl-D-erythritol 2,4-cyclic diphosphate + CMP</text>
        <dbReference type="Rhea" id="RHEA:23864"/>
        <dbReference type="ChEBI" id="CHEBI:57919"/>
        <dbReference type="ChEBI" id="CHEBI:58483"/>
        <dbReference type="ChEBI" id="CHEBI:60377"/>
        <dbReference type="EC" id="4.6.1.12"/>
    </reaction>
</comment>
<evidence type="ECO:0000256" key="3">
    <source>
        <dbReference type="ARBA" id="ARBA00012579"/>
    </source>
</evidence>
<reference evidence="10 11" key="2">
    <citation type="submission" date="2019-09" db="EMBL/GenBank/DDBJ databases">
        <title>Complete Genome Sequence and Methylome Analysis of free living Spirochaetas.</title>
        <authorList>
            <person name="Leshcheva N."/>
            <person name="Mikheeva N."/>
        </authorList>
    </citation>
    <scope>NUCLEOTIDE SEQUENCE [LARGE SCALE GENOMIC DNA]</scope>
    <source>
        <strain evidence="10 11">P</strain>
    </source>
</reference>
<feature type="domain" description="2-C-methyl-D-erythritol 2,4-cyclodiphosphate synthase" evidence="9">
    <location>
        <begin position="1"/>
        <end position="154"/>
    </location>
</feature>
<dbReference type="AlphaFoldDB" id="A0A5C1QE86"/>
<evidence type="ECO:0000256" key="1">
    <source>
        <dbReference type="ARBA" id="ARBA00000200"/>
    </source>
</evidence>
<evidence type="ECO:0000256" key="6">
    <source>
        <dbReference type="ARBA" id="ARBA00023239"/>
    </source>
</evidence>
<comment type="caution">
    <text evidence="7">Lacks conserved residue(s) required for the propagation of feature annotation.</text>
</comment>
<dbReference type="EMBL" id="CP035807">
    <property type="protein sequence ID" value="QEN06373.1"/>
    <property type="molecule type" value="Genomic_DNA"/>
</dbReference>
<dbReference type="GO" id="GO:0046872">
    <property type="term" value="F:metal ion binding"/>
    <property type="evidence" value="ECO:0007669"/>
    <property type="project" value="UniProtKB-KW"/>
</dbReference>
<feature type="binding site" evidence="7">
    <location>
        <begin position="34"/>
        <end position="35"/>
    </location>
    <ligand>
        <name>4-CDP-2-C-methyl-D-erythritol 2-phosphate</name>
        <dbReference type="ChEBI" id="CHEBI:57919"/>
    </ligand>
</feature>
<evidence type="ECO:0000313" key="10">
    <source>
        <dbReference type="EMBL" id="QEN06373.1"/>
    </source>
</evidence>
<dbReference type="InterPro" id="IPR020555">
    <property type="entry name" value="MECDP_synthase_CS"/>
</dbReference>